<gene>
    <name evidence="1" type="ORF">CK203_004798</name>
</gene>
<reference evidence="1 2" key="1">
    <citation type="journal article" date="2018" name="PLoS Genet.">
        <title>Population sequencing reveals clonal diversity and ancestral inbreeding in the grapevine cultivar Chardonnay.</title>
        <authorList>
            <person name="Roach M.J."/>
            <person name="Johnson D.L."/>
            <person name="Bohlmann J."/>
            <person name="van Vuuren H.J."/>
            <person name="Jones S.J."/>
            <person name="Pretorius I.S."/>
            <person name="Schmidt S.A."/>
            <person name="Borneman A.R."/>
        </authorList>
    </citation>
    <scope>NUCLEOTIDE SEQUENCE [LARGE SCALE GENOMIC DNA]</scope>
    <source>
        <strain evidence="2">cv. Chardonnay</strain>
        <tissue evidence="1">Leaf</tissue>
    </source>
</reference>
<comment type="caution">
    <text evidence="1">The sequence shown here is derived from an EMBL/GenBank/DDBJ whole genome shotgun (WGS) entry which is preliminary data.</text>
</comment>
<evidence type="ECO:0000313" key="2">
    <source>
        <dbReference type="Proteomes" id="UP000288805"/>
    </source>
</evidence>
<evidence type="ECO:0000313" key="1">
    <source>
        <dbReference type="EMBL" id="RVX20153.1"/>
    </source>
</evidence>
<protein>
    <submittedName>
        <fullName evidence="1">Uncharacterized protein</fullName>
    </submittedName>
</protein>
<organism evidence="1 2">
    <name type="scientific">Vitis vinifera</name>
    <name type="common">Grape</name>
    <dbReference type="NCBI Taxonomy" id="29760"/>
    <lineage>
        <taxon>Eukaryota</taxon>
        <taxon>Viridiplantae</taxon>
        <taxon>Streptophyta</taxon>
        <taxon>Embryophyta</taxon>
        <taxon>Tracheophyta</taxon>
        <taxon>Spermatophyta</taxon>
        <taxon>Magnoliopsida</taxon>
        <taxon>eudicotyledons</taxon>
        <taxon>Gunneridae</taxon>
        <taxon>Pentapetalae</taxon>
        <taxon>rosids</taxon>
        <taxon>Vitales</taxon>
        <taxon>Vitaceae</taxon>
        <taxon>Viteae</taxon>
        <taxon>Vitis</taxon>
    </lineage>
</organism>
<sequence>MGWVSLEVERELPVSLDGSLSHLFEFESSSEAKWVLQEGLRAFKKRLTLNKWVLEVVLSYIRKEFEVGTDLEGDSHAVVRVGFMGLQ</sequence>
<proteinExistence type="predicted"/>
<dbReference type="Proteomes" id="UP000288805">
    <property type="component" value="Unassembled WGS sequence"/>
</dbReference>
<accession>A0A438KG15</accession>
<dbReference type="EMBL" id="QGNW01000007">
    <property type="protein sequence ID" value="RVX20153.1"/>
    <property type="molecule type" value="Genomic_DNA"/>
</dbReference>
<dbReference type="AlphaFoldDB" id="A0A438KG15"/>
<name>A0A438KG15_VITVI</name>